<dbReference type="InterPro" id="IPR052701">
    <property type="entry name" value="GAG_Ulvan_Degrading_Sulfatases"/>
</dbReference>
<evidence type="ECO:0000313" key="3">
    <source>
        <dbReference type="EMBL" id="MBK1879310.1"/>
    </source>
</evidence>
<sequence length="462" mass="52492">MKHILLFILHTSSLILLSAASSNGKPNLLIFLSDDLSARDLGCYGATDVRTPHMDRLAAEGLVFDQAFIISPACAPSRTAMLTGLTPVHNGSEANHTYKHDHIPSLIPELNKLGYRTAAFGKVAHGKDIGDHQFHHHTKSIAPSEIEAWLDEQPADTPIALFVGTKDPHVPWPKPEDYSPEEVTIPPFHIDTPDTRLFRAMYYTDVTRADKDLGNTLSIVEKRWGKDFFTLFSSDHGAQWPFGKWNLYDEGIRVPLIVRWPGQTQASTRSSAMVSWIDLIPTLLDVAGTKANNELDGRSFKHTFTNPFAIHRDQIFTTHDNDGRANVYPIRSVRTHRWKYIRNLQPDWIHSTHSSRYRKDTAGAYHWSWEEAAAKDPNAALILNRLRQRPGEELYDLENDPNELNNLAADPRHADTLLSLRQDLTDWMREQEDDGQVTPEPWLPGQPDLLAPHTDWSPYYKR</sequence>
<dbReference type="EMBL" id="JAENIL010000045">
    <property type="protein sequence ID" value="MBK1879310.1"/>
    <property type="molecule type" value="Genomic_DNA"/>
</dbReference>
<dbReference type="PANTHER" id="PTHR43751:SF1">
    <property type="entry name" value="SULFATASE ATSG-RELATED"/>
    <property type="match status" value="1"/>
</dbReference>
<feature type="domain" description="Sulfatase N-terminal" evidence="2">
    <location>
        <begin position="26"/>
        <end position="123"/>
    </location>
</feature>
<dbReference type="SUPFAM" id="SSF53649">
    <property type="entry name" value="Alkaline phosphatase-like"/>
    <property type="match status" value="1"/>
</dbReference>
<protein>
    <submittedName>
        <fullName evidence="3">Sulfatase</fullName>
    </submittedName>
</protein>
<dbReference type="RefSeq" id="WP_200357523.1">
    <property type="nucleotide sequence ID" value="NZ_JAENIL010000045.1"/>
</dbReference>
<dbReference type="Pfam" id="PF00884">
    <property type="entry name" value="Sulfatase"/>
    <property type="match status" value="2"/>
</dbReference>
<dbReference type="PANTHER" id="PTHR43751">
    <property type="entry name" value="SULFATASE"/>
    <property type="match status" value="1"/>
</dbReference>
<dbReference type="Gene3D" id="3.40.720.10">
    <property type="entry name" value="Alkaline Phosphatase, subunit A"/>
    <property type="match status" value="1"/>
</dbReference>
<dbReference type="Proteomes" id="UP000617628">
    <property type="component" value="Unassembled WGS sequence"/>
</dbReference>
<gene>
    <name evidence="3" type="ORF">JIN87_20655</name>
</gene>
<accession>A0A934RX17</accession>
<dbReference type="InterPro" id="IPR000917">
    <property type="entry name" value="Sulfatase_N"/>
</dbReference>
<feature type="domain" description="Sulfatase N-terminal" evidence="2">
    <location>
        <begin position="145"/>
        <end position="288"/>
    </location>
</feature>
<evidence type="ECO:0000313" key="4">
    <source>
        <dbReference type="Proteomes" id="UP000617628"/>
    </source>
</evidence>
<comment type="caution">
    <text evidence="3">The sequence shown here is derived from an EMBL/GenBank/DDBJ whole genome shotgun (WGS) entry which is preliminary data.</text>
</comment>
<evidence type="ECO:0000259" key="2">
    <source>
        <dbReference type="Pfam" id="PF00884"/>
    </source>
</evidence>
<evidence type="ECO:0000256" key="1">
    <source>
        <dbReference type="SAM" id="MobiDB-lite"/>
    </source>
</evidence>
<feature type="region of interest" description="Disordered" evidence="1">
    <location>
        <begin position="429"/>
        <end position="462"/>
    </location>
</feature>
<dbReference type="CDD" id="cd16027">
    <property type="entry name" value="SGSH"/>
    <property type="match status" value="1"/>
</dbReference>
<dbReference type="AlphaFoldDB" id="A0A934RX17"/>
<proteinExistence type="predicted"/>
<dbReference type="InterPro" id="IPR017850">
    <property type="entry name" value="Alkaline_phosphatase_core_sf"/>
</dbReference>
<reference evidence="3" key="1">
    <citation type="submission" date="2021-01" db="EMBL/GenBank/DDBJ databases">
        <title>Modified the classification status of verrucomicrobia.</title>
        <authorList>
            <person name="Feng X."/>
        </authorList>
    </citation>
    <scope>NUCLEOTIDE SEQUENCE</scope>
    <source>
        <strain evidence="3">KCTC 13126</strain>
    </source>
</reference>
<organism evidence="3 4">
    <name type="scientific">Pelagicoccus mobilis</name>
    <dbReference type="NCBI Taxonomy" id="415221"/>
    <lineage>
        <taxon>Bacteria</taxon>
        <taxon>Pseudomonadati</taxon>
        <taxon>Verrucomicrobiota</taxon>
        <taxon>Opitutia</taxon>
        <taxon>Puniceicoccales</taxon>
        <taxon>Pelagicoccaceae</taxon>
        <taxon>Pelagicoccus</taxon>
    </lineage>
</organism>
<name>A0A934RX17_9BACT</name>
<keyword evidence="4" id="KW-1185">Reference proteome</keyword>